<comment type="caution">
    <text evidence="2">The sequence shown here is derived from an EMBL/GenBank/DDBJ whole genome shotgun (WGS) entry which is preliminary data.</text>
</comment>
<dbReference type="RefSeq" id="WP_226633194.1">
    <property type="nucleotide sequence ID" value="NZ_JALHAT010000030.1"/>
</dbReference>
<name>A0ABT0AFI8_9SPHN</name>
<dbReference type="InterPro" id="IPR011990">
    <property type="entry name" value="TPR-like_helical_dom_sf"/>
</dbReference>
<evidence type="ECO:0000313" key="3">
    <source>
        <dbReference type="Proteomes" id="UP001162802"/>
    </source>
</evidence>
<reference evidence="2" key="1">
    <citation type="submission" date="2022-03" db="EMBL/GenBank/DDBJ databases">
        <title>Identification of a novel bacterium isolated from mangrove sediments.</title>
        <authorList>
            <person name="Pan X."/>
        </authorList>
    </citation>
    <scope>NUCLEOTIDE SEQUENCE</scope>
    <source>
        <strain evidence="2">B2637</strain>
    </source>
</reference>
<dbReference type="PROSITE" id="PS50005">
    <property type="entry name" value="TPR"/>
    <property type="match status" value="1"/>
</dbReference>
<gene>
    <name evidence="2" type="ORF">MTR65_14660</name>
</gene>
<evidence type="ECO:0000313" key="2">
    <source>
        <dbReference type="EMBL" id="MCJ1961934.1"/>
    </source>
</evidence>
<dbReference type="EMBL" id="JALHAT010000030">
    <property type="protein sequence ID" value="MCJ1961934.1"/>
    <property type="molecule type" value="Genomic_DNA"/>
</dbReference>
<keyword evidence="3" id="KW-1185">Reference proteome</keyword>
<evidence type="ECO:0000256" key="1">
    <source>
        <dbReference type="PROSITE-ProRule" id="PRU00339"/>
    </source>
</evidence>
<dbReference type="Gene3D" id="1.25.40.10">
    <property type="entry name" value="Tetratricopeptide repeat domain"/>
    <property type="match status" value="1"/>
</dbReference>
<accession>A0ABT0AFI8</accession>
<dbReference type="Proteomes" id="UP001162802">
    <property type="component" value="Unassembled WGS sequence"/>
</dbReference>
<dbReference type="SUPFAM" id="SSF48452">
    <property type="entry name" value="TPR-like"/>
    <property type="match status" value="1"/>
</dbReference>
<dbReference type="InterPro" id="IPR019734">
    <property type="entry name" value="TPR_rpt"/>
</dbReference>
<proteinExistence type="predicted"/>
<feature type="repeat" description="TPR" evidence="1">
    <location>
        <begin position="59"/>
        <end position="92"/>
    </location>
</feature>
<keyword evidence="1" id="KW-0802">TPR repeat</keyword>
<evidence type="ECO:0008006" key="4">
    <source>
        <dbReference type="Google" id="ProtNLM"/>
    </source>
</evidence>
<protein>
    <recommendedName>
        <fullName evidence="4">Tetratricopeptide repeat protein</fullName>
    </recommendedName>
</protein>
<organism evidence="2 3">
    <name type="scientific">Novosphingobium mangrovi</name>
    <name type="common">ex Hu et al. 2023</name>
    <dbReference type="NCBI Taxonomy" id="2930094"/>
    <lineage>
        <taxon>Bacteria</taxon>
        <taxon>Pseudomonadati</taxon>
        <taxon>Pseudomonadota</taxon>
        <taxon>Alphaproteobacteria</taxon>
        <taxon>Sphingomonadales</taxon>
        <taxon>Sphingomonadaceae</taxon>
        <taxon>Novosphingobium</taxon>
    </lineage>
</organism>
<sequence>MSLTAAALALLAGQSALSLTVELPRAESQDVAYAELVAGQDQAALAKLLAAREVRGEDPALLINLGAAYTRLGRVHDARKAYDAAIVSDERYDLETGSGKWIDSRYIARTAKREGLDAQRTLAML</sequence>